<dbReference type="HOGENOM" id="CLU_1764435_0_0_5"/>
<comment type="caution">
    <text evidence="1">The sequence shown here is derived from an EMBL/GenBank/DDBJ whole genome shotgun (WGS) entry which is preliminary data.</text>
</comment>
<sequence length="147" mass="15778">MTPEGIPSSLTPPLPIAIQVRGQDTVFNAIRIIFSNSEKQGFRHGVDVKWGAKAVLTSSYFEDISVALYVDDGVIEMTHAVIEGRGAVVIASGERSRVALVSVHVETNSNHSASFLSRNGAEIGFSDGAVYFKNNSAFSSEWGGDLF</sequence>
<dbReference type="STRING" id="1094564.MCW_01379"/>
<evidence type="ECO:0000313" key="2">
    <source>
        <dbReference type="Proteomes" id="UP000002646"/>
    </source>
</evidence>
<protein>
    <submittedName>
        <fullName evidence="1">Uncharacterized protein</fullName>
    </submittedName>
</protein>
<evidence type="ECO:0000313" key="1">
    <source>
        <dbReference type="EMBL" id="EJF83310.1"/>
    </source>
</evidence>
<reference evidence="1 2" key="1">
    <citation type="submission" date="2012-03" db="EMBL/GenBank/DDBJ databases">
        <title>The Genome Sequence of Bartonella washoensis 085-0475.</title>
        <authorList>
            <consortium name="The Broad Institute Genome Sequencing Platform"/>
            <consortium name="The Broad Institute Genome Sequencing Center for Infectious Disease"/>
            <person name="Feldgarden M."/>
            <person name="Kirby J."/>
            <person name="Kosoy M."/>
            <person name="Birtles R."/>
            <person name="Probert W.S."/>
            <person name="Chiaraviglio L."/>
            <person name="Young S.K."/>
            <person name="Zeng Q."/>
            <person name="Gargeya S."/>
            <person name="Fitzgerald M."/>
            <person name="Haas B."/>
            <person name="Abouelleil A."/>
            <person name="Alvarado L."/>
            <person name="Arachchi H.M."/>
            <person name="Berlin A."/>
            <person name="Chapman S.B."/>
            <person name="Gearin G."/>
            <person name="Goldberg J."/>
            <person name="Griggs A."/>
            <person name="Gujja S."/>
            <person name="Hansen M."/>
            <person name="Heiman D."/>
            <person name="Howarth C."/>
            <person name="Larimer J."/>
            <person name="Lui A."/>
            <person name="MacDonald P.J.P."/>
            <person name="McCowen C."/>
            <person name="Montmayeur A."/>
            <person name="Murphy C."/>
            <person name="Neiman D."/>
            <person name="Pearson M."/>
            <person name="Priest M."/>
            <person name="Roberts A."/>
            <person name="Saif S."/>
            <person name="Shea T."/>
            <person name="Sisk P."/>
            <person name="Stolte C."/>
            <person name="Sykes S."/>
            <person name="Wortman J."/>
            <person name="Nusbaum C."/>
            <person name="Birren B."/>
        </authorList>
    </citation>
    <scope>NUCLEOTIDE SEQUENCE [LARGE SCALE GENOMIC DNA]</scope>
    <source>
        <strain evidence="1 2">085-0475</strain>
    </source>
</reference>
<dbReference type="RefSeq" id="WP_006926160.1">
    <property type="nucleotide sequence ID" value="NZ_JH725103.1"/>
</dbReference>
<dbReference type="PATRIC" id="fig|1094564.3.peg.1628"/>
<name>J1JGP1_9HYPH</name>
<proteinExistence type="predicted"/>
<dbReference type="AlphaFoldDB" id="J1JGP1"/>
<dbReference type="Proteomes" id="UP000002646">
    <property type="component" value="Unassembled WGS sequence"/>
</dbReference>
<organism evidence="1 2">
    <name type="scientific">Cardidatus Bartonella washoeensis 085-0475</name>
    <dbReference type="NCBI Taxonomy" id="1094564"/>
    <lineage>
        <taxon>Bacteria</taxon>
        <taxon>Pseudomonadati</taxon>
        <taxon>Pseudomonadota</taxon>
        <taxon>Alphaproteobacteria</taxon>
        <taxon>Hyphomicrobiales</taxon>
        <taxon>Bartonellaceae</taxon>
        <taxon>Bartonella</taxon>
    </lineage>
</organism>
<accession>J1JGP1</accession>
<gene>
    <name evidence="1" type="ORF">MCW_01379</name>
</gene>
<dbReference type="EMBL" id="AILX01000027">
    <property type="protein sequence ID" value="EJF83310.1"/>
    <property type="molecule type" value="Genomic_DNA"/>
</dbReference>